<dbReference type="GO" id="GO:0008984">
    <property type="term" value="F:protein-glutamate methylesterase activity"/>
    <property type="evidence" value="ECO:0007669"/>
    <property type="project" value="InterPro"/>
</dbReference>
<dbReference type="PANTHER" id="PTHR24422:SF27">
    <property type="entry name" value="PROTEIN-GLUTAMATE O-METHYLTRANSFERASE"/>
    <property type="match status" value="1"/>
</dbReference>
<dbReference type="InterPro" id="IPR036097">
    <property type="entry name" value="HisK_dim/P_sf"/>
</dbReference>
<dbReference type="Pfam" id="PF03705">
    <property type="entry name" value="CheR_N"/>
    <property type="match status" value="1"/>
</dbReference>
<accession>A0A937F8C7</accession>
<protein>
    <recommendedName>
        <fullName evidence="2">histidine kinase</fullName>
        <ecNumber evidence="2">2.7.13.3</ecNumber>
    </recommendedName>
</protein>
<feature type="domain" description="PAC" evidence="7">
    <location>
        <begin position="820"/>
        <end position="870"/>
    </location>
</feature>
<dbReference type="InterPro" id="IPR036890">
    <property type="entry name" value="HATPase_C_sf"/>
</dbReference>
<dbReference type="InterPro" id="IPR000780">
    <property type="entry name" value="CheR_MeTrfase"/>
</dbReference>
<dbReference type="InterPro" id="IPR003594">
    <property type="entry name" value="HATPase_dom"/>
</dbReference>
<dbReference type="InterPro" id="IPR035909">
    <property type="entry name" value="CheB_C"/>
</dbReference>
<name>A0A937F8C7_9BACT</name>
<dbReference type="Proteomes" id="UP000659388">
    <property type="component" value="Unassembled WGS sequence"/>
</dbReference>
<feature type="active site" evidence="3">
    <location>
        <position position="162"/>
    </location>
</feature>
<dbReference type="EC" id="2.7.13.3" evidence="2"/>
<evidence type="ECO:0000259" key="9">
    <source>
        <dbReference type="PROSITE" id="PS50123"/>
    </source>
</evidence>
<dbReference type="Gene3D" id="3.30.565.10">
    <property type="entry name" value="Histidine kinase-like ATPase, C-terminal domain"/>
    <property type="match status" value="1"/>
</dbReference>
<dbReference type="CDD" id="cd16434">
    <property type="entry name" value="CheB-CheR_fusion"/>
    <property type="match status" value="1"/>
</dbReference>
<evidence type="ECO:0000256" key="2">
    <source>
        <dbReference type="ARBA" id="ARBA00012438"/>
    </source>
</evidence>
<evidence type="ECO:0000313" key="11">
    <source>
        <dbReference type="Proteomes" id="UP000659388"/>
    </source>
</evidence>
<feature type="region of interest" description="Disordered" evidence="5">
    <location>
        <begin position="1"/>
        <end position="27"/>
    </location>
</feature>
<dbReference type="InterPro" id="IPR003661">
    <property type="entry name" value="HisK_dim/P_dom"/>
</dbReference>
<dbReference type="InterPro" id="IPR050903">
    <property type="entry name" value="Bact_Chemotaxis_MeTrfase"/>
</dbReference>
<dbReference type="SUPFAM" id="SSF55874">
    <property type="entry name" value="ATPase domain of HSP90 chaperone/DNA topoisomerase II/histidine kinase"/>
    <property type="match status" value="1"/>
</dbReference>
<evidence type="ECO:0000256" key="1">
    <source>
        <dbReference type="ARBA" id="ARBA00000085"/>
    </source>
</evidence>
<proteinExistence type="predicted"/>
<dbReference type="PROSITE" id="PS50113">
    <property type="entry name" value="PAC"/>
    <property type="match status" value="1"/>
</dbReference>
<dbReference type="PROSITE" id="PS50109">
    <property type="entry name" value="HIS_KIN"/>
    <property type="match status" value="1"/>
</dbReference>
<organism evidence="10 11">
    <name type="scientific">Fulvivirga sediminis</name>
    <dbReference type="NCBI Taxonomy" id="2803949"/>
    <lineage>
        <taxon>Bacteria</taxon>
        <taxon>Pseudomonadati</taxon>
        <taxon>Bacteroidota</taxon>
        <taxon>Cytophagia</taxon>
        <taxon>Cytophagales</taxon>
        <taxon>Fulvivirgaceae</taxon>
        <taxon>Fulvivirga</taxon>
    </lineage>
</organism>
<dbReference type="GO" id="GO:0005737">
    <property type="term" value="C:cytoplasm"/>
    <property type="evidence" value="ECO:0007669"/>
    <property type="project" value="InterPro"/>
</dbReference>
<dbReference type="GO" id="GO:0006935">
    <property type="term" value="P:chemotaxis"/>
    <property type="evidence" value="ECO:0007669"/>
    <property type="project" value="UniProtKB-UniRule"/>
</dbReference>
<comment type="catalytic activity">
    <reaction evidence="1">
        <text>ATP + protein L-histidine = ADP + protein N-phospho-L-histidine.</text>
        <dbReference type="EC" id="2.7.13.3"/>
    </reaction>
</comment>
<dbReference type="AlphaFoldDB" id="A0A937F8C7"/>
<feature type="domain" description="CheR-type methyltransferase" evidence="9">
    <location>
        <begin position="240"/>
        <end position="478"/>
    </location>
</feature>
<evidence type="ECO:0000259" key="7">
    <source>
        <dbReference type="PROSITE" id="PS50113"/>
    </source>
</evidence>
<evidence type="ECO:0000259" key="8">
    <source>
        <dbReference type="PROSITE" id="PS50122"/>
    </source>
</evidence>
<dbReference type="SMART" id="SM00138">
    <property type="entry name" value="MeTrc"/>
    <property type="match status" value="1"/>
</dbReference>
<dbReference type="InterPro" id="IPR005467">
    <property type="entry name" value="His_kinase_dom"/>
</dbReference>
<dbReference type="SUPFAM" id="SSF47757">
    <property type="entry name" value="Chemotaxis receptor methyltransferase CheR, N-terminal domain"/>
    <property type="match status" value="1"/>
</dbReference>
<evidence type="ECO:0000259" key="6">
    <source>
        <dbReference type="PROSITE" id="PS50109"/>
    </source>
</evidence>
<dbReference type="Gene3D" id="1.10.287.130">
    <property type="match status" value="1"/>
</dbReference>
<keyword evidence="4" id="KW-0175">Coiled coil</keyword>
<feature type="domain" description="CheB-type methylesterase" evidence="8">
    <location>
        <begin position="31"/>
        <end position="220"/>
    </location>
</feature>
<dbReference type="GO" id="GO:0008757">
    <property type="term" value="F:S-adenosylmethionine-dependent methyltransferase activity"/>
    <property type="evidence" value="ECO:0007669"/>
    <property type="project" value="InterPro"/>
</dbReference>
<keyword evidence="3" id="KW-0378">Hydrolase</keyword>
<dbReference type="PRINTS" id="PR00996">
    <property type="entry name" value="CHERMTFRASE"/>
</dbReference>
<evidence type="ECO:0000256" key="3">
    <source>
        <dbReference type="PROSITE-ProRule" id="PRU00050"/>
    </source>
</evidence>
<gene>
    <name evidence="10" type="ORF">JL102_19450</name>
</gene>
<dbReference type="InterPro" id="IPR000673">
    <property type="entry name" value="Sig_transdc_resp-reg_Me-estase"/>
</dbReference>
<dbReference type="Pfam" id="PF01339">
    <property type="entry name" value="CheB_methylest"/>
    <property type="match status" value="1"/>
</dbReference>
<feature type="coiled-coil region" evidence="4">
    <location>
        <begin position="666"/>
        <end position="743"/>
    </location>
</feature>
<dbReference type="Gene3D" id="3.40.50.150">
    <property type="entry name" value="Vaccinia Virus protein VP39"/>
    <property type="match status" value="1"/>
</dbReference>
<dbReference type="PROSITE" id="PS50122">
    <property type="entry name" value="CHEB"/>
    <property type="match status" value="1"/>
</dbReference>
<dbReference type="SUPFAM" id="SSF47384">
    <property type="entry name" value="Homodimeric domain of signal transducing histidine kinase"/>
    <property type="match status" value="1"/>
</dbReference>
<comment type="caution">
    <text evidence="10">The sequence shown here is derived from an EMBL/GenBank/DDBJ whole genome shotgun (WGS) entry which is preliminary data.</text>
</comment>
<evidence type="ECO:0000313" key="10">
    <source>
        <dbReference type="EMBL" id="MBL3658337.1"/>
    </source>
</evidence>
<reference evidence="10" key="1">
    <citation type="submission" date="2021-01" db="EMBL/GenBank/DDBJ databases">
        <title>Fulvivirga kasyanovii gen. nov., sp nov., a novel member of the phylum Bacteroidetes isolated from seawater in a mussel farm.</title>
        <authorList>
            <person name="Zhao L.-H."/>
            <person name="Wang Z.-J."/>
        </authorList>
    </citation>
    <scope>NUCLEOTIDE SEQUENCE</scope>
    <source>
        <strain evidence="10">2943</strain>
    </source>
</reference>
<feature type="compositionally biased region" description="Basic and acidic residues" evidence="5">
    <location>
        <begin position="13"/>
        <end position="26"/>
    </location>
</feature>
<dbReference type="InterPro" id="IPR029063">
    <property type="entry name" value="SAM-dependent_MTases_sf"/>
</dbReference>
<dbReference type="InterPro" id="IPR022642">
    <property type="entry name" value="CheR_C"/>
</dbReference>
<evidence type="ECO:0000256" key="4">
    <source>
        <dbReference type="SAM" id="Coils"/>
    </source>
</evidence>
<dbReference type="PROSITE" id="PS50123">
    <property type="entry name" value="CHER"/>
    <property type="match status" value="1"/>
</dbReference>
<dbReference type="Pfam" id="PF01739">
    <property type="entry name" value="CheR"/>
    <property type="match status" value="1"/>
</dbReference>
<feature type="active site" evidence="3">
    <location>
        <position position="43"/>
    </location>
</feature>
<dbReference type="RefSeq" id="WP_202246130.1">
    <property type="nucleotide sequence ID" value="NZ_JAESIY010000012.1"/>
</dbReference>
<dbReference type="SMART" id="SM00387">
    <property type="entry name" value="HATPase_c"/>
    <property type="match status" value="1"/>
</dbReference>
<dbReference type="SUPFAM" id="SSF52738">
    <property type="entry name" value="Methylesterase CheB, C-terminal domain"/>
    <property type="match status" value="1"/>
</dbReference>
<dbReference type="Gene3D" id="3.30.450.20">
    <property type="entry name" value="PAS domain"/>
    <property type="match status" value="1"/>
</dbReference>
<sequence length="1101" mass="124865">MPHTSNESNQTSHKTENNHGQIETKKSTLKKNATLNIVCIGASAGGLEAINAFFDKVPHNPGLSFVLVQHLSPDYKSMMPELLAKHTKIKIAKVTNDMAVEKNCIYTLPPDNNIFINNGRLYLEARGNPKSLNLPINNFLKSLAEDQKERAIGVILSGTGSDGTLGIESVKENGGMVMVQDPNTAAFDNMPKSAIATGLVDFIMEPSRMPDAIIKYVKHPYIQELKYLSADHESEKGDILNQILTLLHQKTRLDFRLYKKATVIRRIERRMSIRNILSKELYLKYLNDYPEEIDLLGNDILIGVTGFFRDNKAFEELDKNVLYNLVKDVNDKDIRIWVVGCSTGQEVYSLAMLIKEQFHKQLKTPAIKIFATDIDQRAIDKASKGVYPETVIEEIPKNLLLKYFTKVNDTYHVKKELRQMVIFARHDISKDPPFNNIDLACCRNLLIYIEPPLQEKILTYIHFSLNANSYLFLGSSETPGMLSNAFEEVSKKYKIYKNCMTTRIIDVHRLNPFEKSKKPNLEPSKSPLPRTFNESKIVSNFKDALLEDMVPPTVFINENLDVVHVAGEIDRYIKLPKKQLTLNVLKMVDEQIYVSTSNAISKVKSHKKKFTSPIIEFNVGDEKRAIKIIAKPYVEPNSKNNYIIICFQELLEGNTAPQVSTGKHAKTDLSKEKDAHIRRLEEELKETKEYLQSTIEELETSNEELQATNEELMAANEELQSSNEELQSVNEELYTVNNEFENKLIEMTELNDDLKNFLQSTQIATLFLDNDLNIKRFTNAITELVKLNNSDIGRFVGDFSNDFDGFNLVEAANDILNNFTAKEEEVVTKNGEVYLMQAIPYVTSKKEIKGVVFTFVDVNELKKIENQLTHKAQELERSNIELEQFAYLASHDLKAPITNLDSLINILEEEECVTKNGVDVFMKLKNAVARMKKTISTLNEVIAVKKNLNLPKEEIVLEDMLKEVLQDIEEDIKANHAQVKVNTSACTKVNFPSVHLHNILQNLLTNAIKYSKSGVNPAIEVSSNTEDGFCCITVSDNGRGLDLNHYGKKLFGLFQRFHLDVEGKGIGLHITKSIIEKYGGRIEATSEEGKGTDFKIYLNKK</sequence>
<dbReference type="Pfam" id="PF02518">
    <property type="entry name" value="HATPase_c"/>
    <property type="match status" value="1"/>
</dbReference>
<keyword evidence="11" id="KW-1185">Reference proteome</keyword>
<feature type="active site" evidence="3">
    <location>
        <position position="70"/>
    </location>
</feature>
<dbReference type="InterPro" id="IPR000700">
    <property type="entry name" value="PAS-assoc_C"/>
</dbReference>
<evidence type="ECO:0000256" key="5">
    <source>
        <dbReference type="SAM" id="MobiDB-lite"/>
    </source>
</evidence>
<dbReference type="PANTHER" id="PTHR24422">
    <property type="entry name" value="CHEMOTAXIS PROTEIN METHYLTRANSFERASE"/>
    <property type="match status" value="1"/>
</dbReference>
<dbReference type="EMBL" id="JAESIY010000012">
    <property type="protein sequence ID" value="MBL3658337.1"/>
    <property type="molecule type" value="Genomic_DNA"/>
</dbReference>
<dbReference type="Gene3D" id="3.40.50.180">
    <property type="entry name" value="Methylesterase CheB, C-terminal domain"/>
    <property type="match status" value="1"/>
</dbReference>
<dbReference type="CDD" id="cd00082">
    <property type="entry name" value="HisKA"/>
    <property type="match status" value="1"/>
</dbReference>
<dbReference type="GO" id="GO:0000156">
    <property type="term" value="F:phosphorelay response regulator activity"/>
    <property type="evidence" value="ECO:0007669"/>
    <property type="project" value="InterPro"/>
</dbReference>
<keyword evidence="3" id="KW-0145">Chemotaxis</keyword>
<dbReference type="Pfam" id="PF13596">
    <property type="entry name" value="PAS_10"/>
    <property type="match status" value="1"/>
</dbReference>
<dbReference type="SUPFAM" id="SSF53335">
    <property type="entry name" value="S-adenosyl-L-methionine-dependent methyltransferases"/>
    <property type="match status" value="1"/>
</dbReference>
<dbReference type="GO" id="GO:0000155">
    <property type="term" value="F:phosphorelay sensor kinase activity"/>
    <property type="evidence" value="ECO:0007669"/>
    <property type="project" value="InterPro"/>
</dbReference>
<feature type="compositionally biased region" description="Polar residues" evidence="5">
    <location>
        <begin position="1"/>
        <end position="12"/>
    </location>
</feature>
<feature type="domain" description="Histidine kinase" evidence="6">
    <location>
        <begin position="888"/>
        <end position="1101"/>
    </location>
</feature>
<dbReference type="InterPro" id="IPR022641">
    <property type="entry name" value="CheR_N"/>
</dbReference>